<sequence>MTGELWWVPSAIVLGVVCVIVALLVGLARRRARARDLALAAAAAERSRAAAIALVRADDLIEANADELAFALAQFGEGATRDFAAALALSTRQLKEAFALQQKLDDGIPDSETERRRWTEQIAQLADEATARLQAQTRDFSSRRGLERDAPLLLEKLQRRLDRVSDRVAAGAASLARLSHTYSAAALASISDNAGRAQTALDEARAATDAAAAQLAADAARPVGDQLQAAEHGLFRAGKLLDAIETGEDRLHLGFAALTRALDAADAELAEARTLRDAHEEPDARTDLNRVIADADAALGELRRPSRLSDPAADLARLREAMDGLDVIRSDARNRQLRLDNARGALSGALLAVRSQLTVTRDFITGHPGRVGAEARTRLTESERQLTLAVAETDPVAALDGARRAMTLATDADALARFDVQ</sequence>
<name>A0A4R8W869_9MICO</name>
<gene>
    <name evidence="2" type="ORF">E3O32_07925</name>
</gene>
<evidence type="ECO:0000256" key="1">
    <source>
        <dbReference type="SAM" id="Phobius"/>
    </source>
</evidence>
<accession>A0A4R8W869</accession>
<keyword evidence="1" id="KW-0472">Membrane</keyword>
<feature type="transmembrane region" description="Helical" evidence="1">
    <location>
        <begin position="6"/>
        <end position="27"/>
    </location>
</feature>
<reference evidence="2 3" key="1">
    <citation type="submission" date="2019-03" db="EMBL/GenBank/DDBJ databases">
        <title>Genomics of glacier-inhabiting Cryobacterium strains.</title>
        <authorList>
            <person name="Liu Q."/>
            <person name="Xin Y.-H."/>
        </authorList>
    </citation>
    <scope>NUCLEOTIDE SEQUENCE [LARGE SCALE GENOMIC DNA]</scope>
    <source>
        <strain evidence="2 3">RHLT2-21</strain>
    </source>
</reference>
<evidence type="ECO:0000313" key="3">
    <source>
        <dbReference type="Proteomes" id="UP000297643"/>
    </source>
</evidence>
<dbReference type="AlphaFoldDB" id="A0A4R8W869"/>
<organism evidence="2 3">
    <name type="scientific">Cryobacterium mannosilyticum</name>
    <dbReference type="NCBI Taxonomy" id="1259190"/>
    <lineage>
        <taxon>Bacteria</taxon>
        <taxon>Bacillati</taxon>
        <taxon>Actinomycetota</taxon>
        <taxon>Actinomycetes</taxon>
        <taxon>Micrococcales</taxon>
        <taxon>Microbacteriaceae</taxon>
        <taxon>Cryobacterium</taxon>
    </lineage>
</organism>
<dbReference type="Proteomes" id="UP000297643">
    <property type="component" value="Unassembled WGS sequence"/>
</dbReference>
<protein>
    <recommendedName>
        <fullName evidence="4">TPM domain-containing protein</fullName>
    </recommendedName>
</protein>
<evidence type="ECO:0008006" key="4">
    <source>
        <dbReference type="Google" id="ProtNLM"/>
    </source>
</evidence>
<proteinExistence type="predicted"/>
<comment type="caution">
    <text evidence="2">The sequence shown here is derived from an EMBL/GenBank/DDBJ whole genome shotgun (WGS) entry which is preliminary data.</text>
</comment>
<keyword evidence="1" id="KW-0812">Transmembrane</keyword>
<dbReference type="RefSeq" id="WP_134508306.1">
    <property type="nucleotide sequence ID" value="NZ_SOFM01000021.1"/>
</dbReference>
<dbReference type="EMBL" id="SOFM01000021">
    <property type="protein sequence ID" value="TFC04634.1"/>
    <property type="molecule type" value="Genomic_DNA"/>
</dbReference>
<keyword evidence="3" id="KW-1185">Reference proteome</keyword>
<evidence type="ECO:0000313" key="2">
    <source>
        <dbReference type="EMBL" id="TFC04634.1"/>
    </source>
</evidence>
<keyword evidence="1" id="KW-1133">Transmembrane helix</keyword>